<reference evidence="2" key="1">
    <citation type="journal article" date="2024" name="Int. J. Syst. Evol. Microbiol.">
        <title>Methylomarinovum tepidoasis sp. nov., a moderately thermophilic methanotroph of the family Methylothermaceae isolated from a deep-sea hydrothermal field.</title>
        <authorList>
            <person name="Hirayama H."/>
            <person name="Takaki Y."/>
            <person name="Abe M."/>
            <person name="Miyazaki M."/>
            <person name="Uematsu K."/>
            <person name="Matsui Y."/>
            <person name="Takai K."/>
        </authorList>
    </citation>
    <scope>NUCLEOTIDE SEQUENCE [LARGE SCALE GENOMIC DNA]</scope>
    <source>
        <strain evidence="2">IT-9</strain>
    </source>
</reference>
<keyword evidence="2" id="KW-1185">Reference proteome</keyword>
<dbReference type="KEGG" id="mcau:MIT9_P0216"/>
<proteinExistence type="predicted"/>
<protein>
    <submittedName>
        <fullName evidence="1">Uncharacterized protein</fullName>
    </submittedName>
</protein>
<accession>A0AAU9BXD2</accession>
<organism evidence="1 2">
    <name type="scientific">Methylomarinovum caldicuralii</name>
    <dbReference type="NCBI Taxonomy" id="438856"/>
    <lineage>
        <taxon>Bacteria</taxon>
        <taxon>Pseudomonadati</taxon>
        <taxon>Pseudomonadota</taxon>
        <taxon>Gammaproteobacteria</taxon>
        <taxon>Methylococcales</taxon>
        <taxon>Methylothermaceae</taxon>
        <taxon>Methylomarinovum</taxon>
    </lineage>
</organism>
<name>A0AAU9BXD2_9GAMM</name>
<evidence type="ECO:0000313" key="1">
    <source>
        <dbReference type="EMBL" id="BCX80642.1"/>
    </source>
</evidence>
<dbReference type="Proteomes" id="UP001321825">
    <property type="component" value="Chromosome"/>
</dbReference>
<dbReference type="AlphaFoldDB" id="A0AAU9BXD2"/>
<dbReference type="RefSeq" id="WP_317705606.1">
    <property type="nucleotide sequence ID" value="NZ_AP024714.1"/>
</dbReference>
<gene>
    <name evidence="1" type="ORF">MIT9_P0216</name>
</gene>
<evidence type="ECO:0000313" key="2">
    <source>
        <dbReference type="Proteomes" id="UP001321825"/>
    </source>
</evidence>
<sequence>MADIKTETPVQDEAENKVSIVAKAAEGVRSGAVDAGESARHLFAKVGQLGGKGIYGVCYGVSYGATFAALTVANVLPESALRGFRDGAKAAEASLHKPVTEETAQPA</sequence>
<dbReference type="EMBL" id="AP024714">
    <property type="protein sequence ID" value="BCX80642.1"/>
    <property type="molecule type" value="Genomic_DNA"/>
</dbReference>